<proteinExistence type="predicted"/>
<dbReference type="SMART" id="SM00408">
    <property type="entry name" value="IGc2"/>
    <property type="match status" value="2"/>
</dbReference>
<evidence type="ECO:0000313" key="2">
    <source>
        <dbReference type="EMBL" id="KAK3770501.1"/>
    </source>
</evidence>
<accession>A0AAE0ZKL4</accession>
<keyword evidence="3" id="KW-1185">Reference proteome</keyword>
<sequence length="334" mass="37285">MDSATCYFFLRHRRRRMGCLRHDQLRLQASSVGAPASRGRTFISWTRSLELVLYVLLLLMILPAASKGDWRSRMPIDPVFLKTNSNITVREGGRAELPCTVQHLGTKNVAWRHVDSDKFLTIGENPWSPEDDLEVQHVHHTEELSDWTLVLRKVKKSDAGLYECQLTASAGFHTFVRLNVVGPPITEPDVVLKGTQFVERGGKIELQCNATGGKQIADAIDWFKDGNIITGDRLKEYEILSTHMLEHGALVSNLKIERARIQNGGTYVCRSSHNVLRDIVVQVLVADSINKKRGTISSANSSNSSRSVAVETFSSPSPLCLLVGVLVYLWPLLV</sequence>
<dbReference type="Pfam" id="PF13927">
    <property type="entry name" value="Ig_3"/>
    <property type="match status" value="1"/>
</dbReference>
<dbReference type="Gene3D" id="2.60.40.10">
    <property type="entry name" value="Immunoglobulins"/>
    <property type="match status" value="2"/>
</dbReference>
<dbReference type="InterPro" id="IPR007110">
    <property type="entry name" value="Ig-like_dom"/>
</dbReference>
<protein>
    <recommendedName>
        <fullName evidence="1">Ig-like domain-containing protein</fullName>
    </recommendedName>
</protein>
<gene>
    <name evidence="2" type="ORF">RRG08_004212</name>
</gene>
<dbReference type="AlphaFoldDB" id="A0AAE0ZKL4"/>
<dbReference type="GO" id="GO:0032589">
    <property type="term" value="C:neuron projection membrane"/>
    <property type="evidence" value="ECO:0007669"/>
    <property type="project" value="TreeGrafter"/>
</dbReference>
<name>A0AAE0ZKL4_9GAST</name>
<dbReference type="Pfam" id="PF07679">
    <property type="entry name" value="I-set"/>
    <property type="match status" value="1"/>
</dbReference>
<dbReference type="InterPro" id="IPR013098">
    <property type="entry name" value="Ig_I-set"/>
</dbReference>
<dbReference type="PANTHER" id="PTHR23279">
    <property type="entry name" value="DEFECTIVE PROBOSCIS EXTENSION RESPONSE DPR -RELATED"/>
    <property type="match status" value="1"/>
</dbReference>
<dbReference type="EMBL" id="JAWDGP010003835">
    <property type="protein sequence ID" value="KAK3770501.1"/>
    <property type="molecule type" value="Genomic_DNA"/>
</dbReference>
<dbReference type="InterPro" id="IPR037448">
    <property type="entry name" value="Zig-8"/>
</dbReference>
<evidence type="ECO:0000313" key="3">
    <source>
        <dbReference type="Proteomes" id="UP001283361"/>
    </source>
</evidence>
<dbReference type="InterPro" id="IPR013783">
    <property type="entry name" value="Ig-like_fold"/>
</dbReference>
<organism evidence="2 3">
    <name type="scientific">Elysia crispata</name>
    <name type="common">lettuce slug</name>
    <dbReference type="NCBI Taxonomy" id="231223"/>
    <lineage>
        <taxon>Eukaryota</taxon>
        <taxon>Metazoa</taxon>
        <taxon>Spiralia</taxon>
        <taxon>Lophotrochozoa</taxon>
        <taxon>Mollusca</taxon>
        <taxon>Gastropoda</taxon>
        <taxon>Heterobranchia</taxon>
        <taxon>Euthyneura</taxon>
        <taxon>Panpulmonata</taxon>
        <taxon>Sacoglossa</taxon>
        <taxon>Placobranchoidea</taxon>
        <taxon>Plakobranchidae</taxon>
        <taxon>Elysia</taxon>
    </lineage>
</organism>
<dbReference type="InterPro" id="IPR003598">
    <property type="entry name" value="Ig_sub2"/>
</dbReference>
<dbReference type="SMART" id="SM00409">
    <property type="entry name" value="IG"/>
    <property type="match status" value="2"/>
</dbReference>
<feature type="domain" description="Ig-like" evidence="1">
    <location>
        <begin position="183"/>
        <end position="280"/>
    </location>
</feature>
<dbReference type="PANTHER" id="PTHR23279:SF36">
    <property type="entry name" value="DEFECTIVE PROBOSCIS EXTENSION RESPONSE 9, ISOFORM A"/>
    <property type="match status" value="1"/>
</dbReference>
<reference evidence="2" key="1">
    <citation type="journal article" date="2023" name="G3 (Bethesda)">
        <title>A reference genome for the long-term kleptoplast-retaining sea slug Elysia crispata morphotype clarki.</title>
        <authorList>
            <person name="Eastman K.E."/>
            <person name="Pendleton A.L."/>
            <person name="Shaikh M.A."/>
            <person name="Suttiyut T."/>
            <person name="Ogas R."/>
            <person name="Tomko P."/>
            <person name="Gavelis G."/>
            <person name="Widhalm J.R."/>
            <person name="Wisecaver J.H."/>
        </authorList>
    </citation>
    <scope>NUCLEOTIDE SEQUENCE</scope>
    <source>
        <strain evidence="2">ECLA1</strain>
    </source>
</reference>
<comment type="caution">
    <text evidence="2">The sequence shown here is derived from an EMBL/GenBank/DDBJ whole genome shotgun (WGS) entry which is preliminary data.</text>
</comment>
<dbReference type="InterPro" id="IPR036179">
    <property type="entry name" value="Ig-like_dom_sf"/>
</dbReference>
<dbReference type="Proteomes" id="UP001283361">
    <property type="component" value="Unassembled WGS sequence"/>
</dbReference>
<feature type="domain" description="Ig-like" evidence="1">
    <location>
        <begin position="78"/>
        <end position="179"/>
    </location>
</feature>
<dbReference type="SUPFAM" id="SSF48726">
    <property type="entry name" value="Immunoglobulin"/>
    <property type="match status" value="2"/>
</dbReference>
<dbReference type="InterPro" id="IPR003599">
    <property type="entry name" value="Ig_sub"/>
</dbReference>
<evidence type="ECO:0000259" key="1">
    <source>
        <dbReference type="PROSITE" id="PS50835"/>
    </source>
</evidence>
<dbReference type="GO" id="GO:0050808">
    <property type="term" value="P:synapse organization"/>
    <property type="evidence" value="ECO:0007669"/>
    <property type="project" value="TreeGrafter"/>
</dbReference>
<dbReference type="PROSITE" id="PS50835">
    <property type="entry name" value="IG_LIKE"/>
    <property type="match status" value="2"/>
</dbReference>